<dbReference type="CDD" id="cd15482">
    <property type="entry name" value="Sialidase_non-viral"/>
    <property type="match status" value="1"/>
</dbReference>
<keyword evidence="3" id="KW-1185">Reference proteome</keyword>
<dbReference type="Proteomes" id="UP001199816">
    <property type="component" value="Unassembled WGS sequence"/>
</dbReference>
<dbReference type="Gene3D" id="2.120.10.10">
    <property type="match status" value="1"/>
</dbReference>
<dbReference type="SUPFAM" id="SSF50939">
    <property type="entry name" value="Sialidases"/>
    <property type="match status" value="1"/>
</dbReference>
<gene>
    <name evidence="2" type="ORF">LQ567_10705</name>
</gene>
<accession>A0ABS8PQ69</accession>
<protein>
    <submittedName>
        <fullName evidence="2">BNR repeat-containing protein</fullName>
    </submittedName>
</protein>
<dbReference type="EMBL" id="JAJNEC010000005">
    <property type="protein sequence ID" value="MCD2423230.1"/>
    <property type="molecule type" value="Genomic_DNA"/>
</dbReference>
<dbReference type="RefSeq" id="WP_231004494.1">
    <property type="nucleotide sequence ID" value="NZ_JAJNEC010000005.1"/>
</dbReference>
<evidence type="ECO:0000256" key="1">
    <source>
        <dbReference type="SAM" id="SignalP"/>
    </source>
</evidence>
<proteinExistence type="predicted"/>
<keyword evidence="1" id="KW-0732">Signal</keyword>
<feature type="chain" id="PRO_5045719275" evidence="1">
    <location>
        <begin position="22"/>
        <end position="430"/>
    </location>
</feature>
<evidence type="ECO:0000313" key="2">
    <source>
        <dbReference type="EMBL" id="MCD2423230.1"/>
    </source>
</evidence>
<feature type="signal peptide" evidence="1">
    <location>
        <begin position="1"/>
        <end position="21"/>
    </location>
</feature>
<organism evidence="2 3">
    <name type="scientific">Niabella pedocola</name>
    <dbReference type="NCBI Taxonomy" id="1752077"/>
    <lineage>
        <taxon>Bacteria</taxon>
        <taxon>Pseudomonadati</taxon>
        <taxon>Bacteroidota</taxon>
        <taxon>Chitinophagia</taxon>
        <taxon>Chitinophagales</taxon>
        <taxon>Chitinophagaceae</taxon>
        <taxon>Niabella</taxon>
    </lineage>
</organism>
<evidence type="ECO:0000313" key="3">
    <source>
        <dbReference type="Proteomes" id="UP001199816"/>
    </source>
</evidence>
<comment type="caution">
    <text evidence="2">The sequence shown here is derived from an EMBL/GenBank/DDBJ whole genome shotgun (WGS) entry which is preliminary data.</text>
</comment>
<dbReference type="Pfam" id="PF15892">
    <property type="entry name" value="BNR_4"/>
    <property type="match status" value="1"/>
</dbReference>
<dbReference type="InterPro" id="IPR036278">
    <property type="entry name" value="Sialidase_sf"/>
</dbReference>
<reference evidence="2 3" key="1">
    <citation type="submission" date="2021-11" db="EMBL/GenBank/DDBJ databases">
        <title>Genomic of Niabella pedocola.</title>
        <authorList>
            <person name="Wu T."/>
        </authorList>
    </citation>
    <scope>NUCLEOTIDE SEQUENCE [LARGE SCALE GENOMIC DNA]</scope>
    <source>
        <strain evidence="2 3">JCM 31011</strain>
    </source>
</reference>
<sequence length="430" mass="49707">MNYRLFVFLLALLFPAKPAKAQEGSTVAATDAAWCWFSDPRALYHREKKEAVYFGYINSSGDVMVRSLDLRTHKMQEYTLHEKLQQDDHDVPSFLFLPDHRLLAFYCHHNGDIFMRKTVNPEDISSWEEERVILKKDSVNLYCYMNPVMLRDEHNRIYLFGRNIVRRKNGINQPWGETGIYCIYSDDDGSTWSKKTNLLDNSGRNTPQYVKYATDNKSRIDFLFTNGHPKQGADISVHHMYYEKGAFFQTNGKKIGGFGDLPVLISDVNKVYDPEAGKARSWIWDIALDAANRPVVTYARYPSETKHEYYYARWNGRQWNTKKIADAGPYITIIKPGKKLLEAHYSGGIVLDHANPGSIYLSRQINGKFEIEQLKAGDTAQRVSVTGRSLVDNIRPYAVSRGRGRRPLLFWMAGNYYHYTDFDTNLKMIK</sequence>
<name>A0ABS8PQ69_9BACT</name>